<dbReference type="PANTHER" id="PTHR47959:SF10">
    <property type="entry name" value="ATP-DEPENDENT RNA HELICASE RHLB"/>
    <property type="match status" value="1"/>
</dbReference>
<dbReference type="InterPro" id="IPR011545">
    <property type="entry name" value="DEAD/DEAH_box_helicase_dom"/>
</dbReference>
<dbReference type="InterPro" id="IPR014001">
    <property type="entry name" value="Helicase_ATP-bd"/>
</dbReference>
<dbReference type="PROSITE" id="PS51194">
    <property type="entry name" value="HELICASE_CTER"/>
    <property type="match status" value="1"/>
</dbReference>
<sequence length="547" mass="61270">MIRRILESIVKFVKPQPPSPREETKEKSTAASDGKPVPRYPRKHPRPPCHSKANETDSRQQKKATPKPAAKDNATAKSVSSPQASEPGKENTHEPQANPEQSRKKKTKAANWSLEDFIVPPEKDKTRFHDMDLPLEVMQAVHDLGFQYCTPIQAKILPRTLEGKDAIGKAQTGTGKSAAFLITIITRLLADPRQKPPVGTPRALILAPTRELAMQIAKDAHELCRYTPLNVVTLYGGMDMNKQRQRLESEPVDIVVATPGRLLDLKYQKYVFLAKVELLVIDEADRMLDMGFIPDVRQIVQATMPKNRRQTLIFSATLAPEVTRLASTWMTEAVEIEIEPDQVAVDSVDQQVFLATGDQKFTLLWNLIEQQQLERVIVFANRRDETRRLAESLERYRISCAILSGDIPQNKRIRTLEDFREGRIRVLVATDVAGRGIHVDGISHVINYTLPENPEDYVHRIGRTGRAGASGISVSFACEDGSFYIPAIEDFLGKKLSCIYPDEKLLQPLPKPLPLSAVKSGKSGDGSGAKRPGSRQSPRRRRRTPKR</sequence>
<evidence type="ECO:0000259" key="12">
    <source>
        <dbReference type="PROSITE" id="PS51194"/>
    </source>
</evidence>
<dbReference type="NCBIfam" id="NF002340">
    <property type="entry name" value="PRK01297.1"/>
    <property type="match status" value="1"/>
</dbReference>
<keyword evidence="6" id="KW-0694">RNA-binding</keyword>
<dbReference type="GO" id="GO:0005829">
    <property type="term" value="C:cytosol"/>
    <property type="evidence" value="ECO:0007669"/>
    <property type="project" value="TreeGrafter"/>
</dbReference>
<dbReference type="EC" id="3.6.4.13" evidence="14"/>
<dbReference type="SUPFAM" id="SSF52540">
    <property type="entry name" value="P-loop containing nucleoside triphosphate hydrolases"/>
    <property type="match status" value="1"/>
</dbReference>
<evidence type="ECO:0000313" key="14">
    <source>
        <dbReference type="EMBL" id="MBB5021640.1"/>
    </source>
</evidence>
<evidence type="ECO:0000256" key="1">
    <source>
        <dbReference type="ARBA" id="ARBA00022490"/>
    </source>
</evidence>
<feature type="region of interest" description="Disordered" evidence="10">
    <location>
        <begin position="1"/>
        <end position="115"/>
    </location>
</feature>
<dbReference type="InterPro" id="IPR044742">
    <property type="entry name" value="DEAD/DEAH_RhlB"/>
</dbReference>
<feature type="short sequence motif" description="Q motif" evidence="8">
    <location>
        <begin position="126"/>
        <end position="154"/>
    </location>
</feature>
<dbReference type="InterPro" id="IPR000629">
    <property type="entry name" value="RNA-helicase_DEAD-box_CS"/>
</dbReference>
<comment type="similarity">
    <text evidence="7 9">Belongs to the DEAD box helicase family.</text>
</comment>
<dbReference type="InterPro" id="IPR023554">
    <property type="entry name" value="RNA_helicase_ATP-dep_RhlB"/>
</dbReference>
<dbReference type="InterPro" id="IPR001650">
    <property type="entry name" value="Helicase_C-like"/>
</dbReference>
<accession>A0A7W7Y3Z1</accession>
<feature type="compositionally biased region" description="Basic residues" evidence="10">
    <location>
        <begin position="40"/>
        <end position="49"/>
    </location>
</feature>
<dbReference type="GO" id="GO:0016787">
    <property type="term" value="F:hydrolase activity"/>
    <property type="evidence" value="ECO:0007669"/>
    <property type="project" value="UniProtKB-KW"/>
</dbReference>
<feature type="compositionally biased region" description="Low complexity" evidence="10">
    <location>
        <begin position="66"/>
        <end position="77"/>
    </location>
</feature>
<evidence type="ECO:0000256" key="10">
    <source>
        <dbReference type="SAM" id="MobiDB-lite"/>
    </source>
</evidence>
<dbReference type="SMART" id="SM00487">
    <property type="entry name" value="DEXDc"/>
    <property type="match status" value="1"/>
</dbReference>
<dbReference type="PROSITE" id="PS51195">
    <property type="entry name" value="Q_MOTIF"/>
    <property type="match status" value="1"/>
</dbReference>
<feature type="domain" description="DEAD-box RNA helicase Q" evidence="13">
    <location>
        <begin position="126"/>
        <end position="154"/>
    </location>
</feature>
<dbReference type="GO" id="GO:0003723">
    <property type="term" value="F:RNA binding"/>
    <property type="evidence" value="ECO:0007669"/>
    <property type="project" value="UniProtKB-KW"/>
</dbReference>
<feature type="domain" description="Helicase C-terminal" evidence="12">
    <location>
        <begin position="362"/>
        <end position="507"/>
    </location>
</feature>
<gene>
    <name evidence="14" type="ORF">HNR37_000952</name>
</gene>
<dbReference type="HAMAP" id="MF_00661">
    <property type="entry name" value="DEAD_helicase_RhlB"/>
    <property type="match status" value="1"/>
</dbReference>
<evidence type="ECO:0000259" key="11">
    <source>
        <dbReference type="PROSITE" id="PS51192"/>
    </source>
</evidence>
<proteinExistence type="inferred from homology"/>
<dbReference type="InterPro" id="IPR027417">
    <property type="entry name" value="P-loop_NTPase"/>
</dbReference>
<evidence type="ECO:0000256" key="7">
    <source>
        <dbReference type="ARBA" id="ARBA00038437"/>
    </source>
</evidence>
<evidence type="ECO:0000256" key="4">
    <source>
        <dbReference type="ARBA" id="ARBA00022806"/>
    </source>
</evidence>
<dbReference type="PROSITE" id="PS51192">
    <property type="entry name" value="HELICASE_ATP_BIND_1"/>
    <property type="match status" value="1"/>
</dbReference>
<dbReference type="InterPro" id="IPR050079">
    <property type="entry name" value="DEAD_box_RNA_helicase"/>
</dbReference>
<keyword evidence="2 9" id="KW-0547">Nucleotide-binding</keyword>
<keyword evidence="3 9" id="KW-0378">Hydrolase</keyword>
<dbReference type="CDD" id="cd18787">
    <property type="entry name" value="SF2_C_DEAD"/>
    <property type="match status" value="1"/>
</dbReference>
<evidence type="ECO:0000313" key="15">
    <source>
        <dbReference type="Proteomes" id="UP000528322"/>
    </source>
</evidence>
<feature type="domain" description="Helicase ATP-binding" evidence="11">
    <location>
        <begin position="157"/>
        <end position="336"/>
    </location>
</feature>
<protein>
    <submittedName>
        <fullName evidence="14">ATP-dependent RNA helicase RhlB</fullName>
        <ecNumber evidence="14">3.6.4.13</ecNumber>
    </submittedName>
</protein>
<dbReference type="Proteomes" id="UP000528322">
    <property type="component" value="Unassembled WGS sequence"/>
</dbReference>
<dbReference type="PROSITE" id="PS00039">
    <property type="entry name" value="DEAD_ATP_HELICASE"/>
    <property type="match status" value="1"/>
</dbReference>
<keyword evidence="5 9" id="KW-0067">ATP-binding</keyword>
<dbReference type="PANTHER" id="PTHR47959">
    <property type="entry name" value="ATP-DEPENDENT RNA HELICASE RHLE-RELATED"/>
    <property type="match status" value="1"/>
</dbReference>
<dbReference type="InterPro" id="IPR014014">
    <property type="entry name" value="RNA_helicase_DEAD_Q_motif"/>
</dbReference>
<evidence type="ECO:0000256" key="6">
    <source>
        <dbReference type="ARBA" id="ARBA00022884"/>
    </source>
</evidence>
<keyword evidence="15" id="KW-1185">Reference proteome</keyword>
<dbReference type="GO" id="GO:0003724">
    <property type="term" value="F:RNA helicase activity"/>
    <property type="evidence" value="ECO:0007669"/>
    <property type="project" value="UniProtKB-EC"/>
</dbReference>
<name>A0A7W7Y3Z1_9BACT</name>
<dbReference type="Pfam" id="PF00270">
    <property type="entry name" value="DEAD"/>
    <property type="match status" value="1"/>
</dbReference>
<dbReference type="Pfam" id="PF00271">
    <property type="entry name" value="Helicase_C"/>
    <property type="match status" value="1"/>
</dbReference>
<evidence type="ECO:0000256" key="9">
    <source>
        <dbReference type="RuleBase" id="RU000492"/>
    </source>
</evidence>
<feature type="compositionally biased region" description="Basic residues" evidence="10">
    <location>
        <begin position="537"/>
        <end position="547"/>
    </location>
</feature>
<evidence type="ECO:0000256" key="3">
    <source>
        <dbReference type="ARBA" id="ARBA00022801"/>
    </source>
</evidence>
<evidence type="ECO:0000259" key="13">
    <source>
        <dbReference type="PROSITE" id="PS51195"/>
    </source>
</evidence>
<dbReference type="CDD" id="cd00268">
    <property type="entry name" value="DEADc"/>
    <property type="match status" value="1"/>
</dbReference>
<dbReference type="AlphaFoldDB" id="A0A7W7Y3Z1"/>
<organism evidence="14 15">
    <name type="scientific">Desulfurispira natronophila</name>
    <dbReference type="NCBI Taxonomy" id="682562"/>
    <lineage>
        <taxon>Bacteria</taxon>
        <taxon>Pseudomonadati</taxon>
        <taxon>Chrysiogenota</taxon>
        <taxon>Chrysiogenia</taxon>
        <taxon>Chrysiogenales</taxon>
        <taxon>Chrysiogenaceae</taxon>
        <taxon>Desulfurispira</taxon>
    </lineage>
</organism>
<dbReference type="EMBL" id="JACHID010000004">
    <property type="protein sequence ID" value="MBB5021640.1"/>
    <property type="molecule type" value="Genomic_DNA"/>
</dbReference>
<reference evidence="14 15" key="1">
    <citation type="submission" date="2020-08" db="EMBL/GenBank/DDBJ databases">
        <title>Genomic Encyclopedia of Type Strains, Phase IV (KMG-IV): sequencing the most valuable type-strain genomes for metagenomic binning, comparative biology and taxonomic classification.</title>
        <authorList>
            <person name="Goeker M."/>
        </authorList>
    </citation>
    <scope>NUCLEOTIDE SEQUENCE [LARGE SCALE GENOMIC DNA]</scope>
    <source>
        <strain evidence="14 15">DSM 22071</strain>
    </source>
</reference>
<evidence type="ECO:0000256" key="2">
    <source>
        <dbReference type="ARBA" id="ARBA00022741"/>
    </source>
</evidence>
<dbReference type="SMART" id="SM00490">
    <property type="entry name" value="HELICc"/>
    <property type="match status" value="1"/>
</dbReference>
<keyword evidence="1" id="KW-0963">Cytoplasm</keyword>
<comment type="caution">
    <text evidence="14">The sequence shown here is derived from an EMBL/GenBank/DDBJ whole genome shotgun (WGS) entry which is preliminary data.</text>
</comment>
<evidence type="ECO:0000256" key="5">
    <source>
        <dbReference type="ARBA" id="ARBA00022840"/>
    </source>
</evidence>
<feature type="region of interest" description="Disordered" evidence="10">
    <location>
        <begin position="508"/>
        <end position="547"/>
    </location>
</feature>
<evidence type="ECO:0000256" key="8">
    <source>
        <dbReference type="PROSITE-ProRule" id="PRU00552"/>
    </source>
</evidence>
<keyword evidence="4 9" id="KW-0347">Helicase</keyword>
<dbReference type="GO" id="GO:0005524">
    <property type="term" value="F:ATP binding"/>
    <property type="evidence" value="ECO:0007669"/>
    <property type="project" value="UniProtKB-KW"/>
</dbReference>
<dbReference type="Gene3D" id="3.40.50.300">
    <property type="entry name" value="P-loop containing nucleotide triphosphate hydrolases"/>
    <property type="match status" value="2"/>
</dbReference>